<evidence type="ECO:0000256" key="1">
    <source>
        <dbReference type="ARBA" id="ARBA00002254"/>
    </source>
</evidence>
<keyword evidence="9 10" id="KW-0472">Membrane</keyword>
<keyword evidence="13" id="KW-1185">Reference proteome</keyword>
<accession>A2SD94</accession>
<evidence type="ECO:0000256" key="6">
    <source>
        <dbReference type="ARBA" id="ARBA00022692"/>
    </source>
</evidence>
<proteinExistence type="inferred from homology"/>
<keyword evidence="12" id="KW-0966">Cell projection</keyword>
<dbReference type="Pfam" id="PF03748">
    <property type="entry name" value="FliL"/>
    <property type="match status" value="1"/>
</dbReference>
<sequence>MSAAAADAVEVPKKAKKGLPKKLVMILAIVALLVAAGGGAAVYLLKKKAAEAAAAAEEGDDAEEVAHDAGKKDHKAPPNFLPLEPFVVNLADRDQERFAQIGVTLQVDDPKVAEELKLYMPAIRNGVLMILSHKTSGELLERAGKEKLAAEIMRESVRPLGIEIEVDDAPAHDAAADTDAEEKPVKKKRKKAPAVHNPVEHVHFSSFIIQ</sequence>
<keyword evidence="10" id="KW-0997">Cell inner membrane</keyword>
<dbReference type="eggNOG" id="COG1580">
    <property type="taxonomic scope" value="Bacteria"/>
</dbReference>
<dbReference type="STRING" id="420662.Mpe_A0571"/>
<protein>
    <recommendedName>
        <fullName evidence="10">Flagellar protein FliL</fullName>
    </recommendedName>
</protein>
<comment type="function">
    <text evidence="1 10">Controls the rotational direction of flagella during chemotaxis.</text>
</comment>
<dbReference type="KEGG" id="mpt:Mpe_A0571"/>
<dbReference type="RefSeq" id="WP_011828171.1">
    <property type="nucleotide sequence ID" value="NC_008825.1"/>
</dbReference>
<keyword evidence="4" id="KW-1003">Cell membrane</keyword>
<evidence type="ECO:0000313" key="12">
    <source>
        <dbReference type="EMBL" id="ABM93533.1"/>
    </source>
</evidence>
<keyword evidence="6 10" id="KW-0812">Transmembrane</keyword>
<keyword evidence="7 10" id="KW-0283">Flagellar rotation</keyword>
<evidence type="ECO:0000256" key="7">
    <source>
        <dbReference type="ARBA" id="ARBA00022779"/>
    </source>
</evidence>
<reference evidence="12 13" key="1">
    <citation type="journal article" date="2007" name="J. Bacteriol.">
        <title>Whole-genome analysis of the methyl tert-butyl ether-degrading beta-proteobacterium Methylibium petroleiphilum PM1.</title>
        <authorList>
            <person name="Kane S.R."/>
            <person name="Chakicherla A.Y."/>
            <person name="Chain P.S.G."/>
            <person name="Schmidt R."/>
            <person name="Shin M.W."/>
            <person name="Legler T.C."/>
            <person name="Scow K.M."/>
            <person name="Larimer F.W."/>
            <person name="Lucas S.M."/>
            <person name="Richardson P.M."/>
            <person name="Hristova K.R."/>
        </authorList>
    </citation>
    <scope>NUCLEOTIDE SEQUENCE [LARGE SCALE GENOMIC DNA]</scope>
    <source>
        <strain evidence="13">ATCC BAA-1232 / LMG 22953 / PM1</strain>
    </source>
</reference>
<dbReference type="Proteomes" id="UP000000366">
    <property type="component" value="Chromosome"/>
</dbReference>
<keyword evidence="5 10" id="KW-0145">Chemotaxis</keyword>
<dbReference type="GO" id="GO:0006935">
    <property type="term" value="P:chemotaxis"/>
    <property type="evidence" value="ECO:0007669"/>
    <property type="project" value="UniProtKB-KW"/>
</dbReference>
<feature type="transmembrane region" description="Helical" evidence="10">
    <location>
        <begin position="23"/>
        <end position="45"/>
    </location>
</feature>
<evidence type="ECO:0000256" key="5">
    <source>
        <dbReference type="ARBA" id="ARBA00022500"/>
    </source>
</evidence>
<organism evidence="12 13">
    <name type="scientific">Methylibium petroleiphilum (strain ATCC BAA-1232 / LMG 22953 / PM1)</name>
    <dbReference type="NCBI Taxonomy" id="420662"/>
    <lineage>
        <taxon>Bacteria</taxon>
        <taxon>Pseudomonadati</taxon>
        <taxon>Pseudomonadota</taxon>
        <taxon>Betaproteobacteria</taxon>
        <taxon>Burkholderiales</taxon>
        <taxon>Sphaerotilaceae</taxon>
        <taxon>Methylibium</taxon>
    </lineage>
</organism>
<evidence type="ECO:0000313" key="13">
    <source>
        <dbReference type="Proteomes" id="UP000000366"/>
    </source>
</evidence>
<dbReference type="GO" id="GO:0009425">
    <property type="term" value="C:bacterial-type flagellum basal body"/>
    <property type="evidence" value="ECO:0007669"/>
    <property type="project" value="InterPro"/>
</dbReference>
<dbReference type="PANTHER" id="PTHR35091">
    <property type="entry name" value="FLAGELLAR PROTEIN FLIL"/>
    <property type="match status" value="1"/>
</dbReference>
<evidence type="ECO:0000256" key="2">
    <source>
        <dbReference type="ARBA" id="ARBA00004162"/>
    </source>
</evidence>
<comment type="subcellular location">
    <subcellularLocation>
        <location evidence="10">Cell inner membrane</location>
    </subcellularLocation>
    <subcellularLocation>
        <location evidence="2">Cell membrane</location>
        <topology evidence="2">Single-pass membrane protein</topology>
    </subcellularLocation>
</comment>
<evidence type="ECO:0000256" key="4">
    <source>
        <dbReference type="ARBA" id="ARBA00022475"/>
    </source>
</evidence>
<evidence type="ECO:0000256" key="10">
    <source>
        <dbReference type="RuleBase" id="RU364125"/>
    </source>
</evidence>
<keyword evidence="8 10" id="KW-1133">Transmembrane helix</keyword>
<gene>
    <name evidence="12" type="primary">fliL</name>
    <name evidence="12" type="ordered locus">Mpe_A0571</name>
</gene>
<evidence type="ECO:0000256" key="8">
    <source>
        <dbReference type="ARBA" id="ARBA00022989"/>
    </source>
</evidence>
<dbReference type="GO" id="GO:0005886">
    <property type="term" value="C:plasma membrane"/>
    <property type="evidence" value="ECO:0007669"/>
    <property type="project" value="UniProtKB-SubCell"/>
</dbReference>
<evidence type="ECO:0000256" key="3">
    <source>
        <dbReference type="ARBA" id="ARBA00008281"/>
    </source>
</evidence>
<keyword evidence="12" id="KW-0969">Cilium</keyword>
<dbReference type="InterPro" id="IPR005503">
    <property type="entry name" value="FliL"/>
</dbReference>
<name>A2SD94_METPP</name>
<dbReference type="EMBL" id="CP000555">
    <property type="protein sequence ID" value="ABM93533.1"/>
    <property type="molecule type" value="Genomic_DNA"/>
</dbReference>
<dbReference type="GO" id="GO:0071978">
    <property type="term" value="P:bacterial-type flagellum-dependent swarming motility"/>
    <property type="evidence" value="ECO:0007669"/>
    <property type="project" value="TreeGrafter"/>
</dbReference>
<dbReference type="HOGENOM" id="CLU_099018_0_0_4"/>
<dbReference type="PANTHER" id="PTHR35091:SF2">
    <property type="entry name" value="FLAGELLAR PROTEIN FLIL"/>
    <property type="match status" value="1"/>
</dbReference>
<evidence type="ECO:0000256" key="11">
    <source>
        <dbReference type="SAM" id="MobiDB-lite"/>
    </source>
</evidence>
<feature type="region of interest" description="Disordered" evidence="11">
    <location>
        <begin position="173"/>
        <end position="194"/>
    </location>
</feature>
<evidence type="ECO:0000256" key="9">
    <source>
        <dbReference type="ARBA" id="ARBA00023136"/>
    </source>
</evidence>
<comment type="similarity">
    <text evidence="3 10">Belongs to the FliL family.</text>
</comment>
<keyword evidence="12" id="KW-0282">Flagellum</keyword>
<dbReference type="AlphaFoldDB" id="A2SD94"/>